<dbReference type="SUPFAM" id="SSF51735">
    <property type="entry name" value="NAD(P)-binding Rossmann-fold domains"/>
    <property type="match status" value="1"/>
</dbReference>
<name>A0ABY7P1D6_9ACTN</name>
<gene>
    <name evidence="2" type="ORF">O1G22_12250</name>
</gene>
<dbReference type="Proteomes" id="UP001212326">
    <property type="component" value="Chromosome"/>
</dbReference>
<evidence type="ECO:0000313" key="3">
    <source>
        <dbReference type="Proteomes" id="UP001212326"/>
    </source>
</evidence>
<evidence type="ECO:0000259" key="1">
    <source>
        <dbReference type="Pfam" id="PF13460"/>
    </source>
</evidence>
<dbReference type="InterPro" id="IPR016040">
    <property type="entry name" value="NAD(P)-bd_dom"/>
</dbReference>
<organism evidence="2 3">
    <name type="scientific">Streptomyces camelliae</name>
    <dbReference type="NCBI Taxonomy" id="3004093"/>
    <lineage>
        <taxon>Bacteria</taxon>
        <taxon>Bacillati</taxon>
        <taxon>Actinomycetota</taxon>
        <taxon>Actinomycetes</taxon>
        <taxon>Kitasatosporales</taxon>
        <taxon>Streptomycetaceae</taxon>
        <taxon>Streptomyces</taxon>
    </lineage>
</organism>
<keyword evidence="3" id="KW-1185">Reference proteome</keyword>
<feature type="domain" description="NAD(P)-binding" evidence="1">
    <location>
        <begin position="12"/>
        <end position="190"/>
    </location>
</feature>
<reference evidence="2 3" key="1">
    <citation type="submission" date="2022-12" db="EMBL/GenBank/DDBJ databases">
        <authorList>
            <person name="Mo P."/>
        </authorList>
    </citation>
    <scope>NUCLEOTIDE SEQUENCE [LARGE SCALE GENOMIC DNA]</scope>
    <source>
        <strain evidence="2 3">HUAS 2-6</strain>
    </source>
</reference>
<dbReference type="PANTHER" id="PTHR43162">
    <property type="match status" value="1"/>
</dbReference>
<dbReference type="Pfam" id="PF13460">
    <property type="entry name" value="NAD_binding_10"/>
    <property type="match status" value="1"/>
</dbReference>
<dbReference type="EMBL" id="CP115300">
    <property type="protein sequence ID" value="WBO63542.1"/>
    <property type="molecule type" value="Genomic_DNA"/>
</dbReference>
<protein>
    <submittedName>
        <fullName evidence="2">NAD(P)H-binding protein</fullName>
    </submittedName>
</protein>
<evidence type="ECO:0000313" key="2">
    <source>
        <dbReference type="EMBL" id="WBO63542.1"/>
    </source>
</evidence>
<dbReference type="RefSeq" id="WP_270081398.1">
    <property type="nucleotide sequence ID" value="NZ_CP115300.1"/>
</dbReference>
<dbReference type="InterPro" id="IPR051604">
    <property type="entry name" value="Ergot_Alk_Oxidoreductase"/>
</dbReference>
<proteinExistence type="predicted"/>
<accession>A0ABY7P1D6</accession>
<dbReference type="Gene3D" id="3.40.50.720">
    <property type="entry name" value="NAD(P)-binding Rossmann-like Domain"/>
    <property type="match status" value="1"/>
</dbReference>
<dbReference type="Gene3D" id="3.90.25.10">
    <property type="entry name" value="UDP-galactose 4-epimerase, domain 1"/>
    <property type="match status" value="1"/>
</dbReference>
<sequence>MTSTSRHIVLTGATGKVAPLVARHLAAAGHRLTLTGRSVPQQRPQSGLQPAVRHVVCDYDRPASLSEAFRGADAVFVVTNDPTRPEHDRNILRAAVDTSVGHIVKLSAAAVHDPAAGDLVTTWQRENEDRIRNSGIPWTMLQPRSFMTHALAWAPGIRADSATRALHPHSRNACIAPEDIAEVAAQVLGDDTHHGRSYQLTGPQALSAEDQTRILAGLLGRPLACRALSRSEARDAYLRRYPPAMADALLASADRQAAGAKSATTRTVERLTGRAPTTFTQWATAHLRHFTSEESHD</sequence>
<dbReference type="InterPro" id="IPR036291">
    <property type="entry name" value="NAD(P)-bd_dom_sf"/>
</dbReference>
<dbReference type="PANTHER" id="PTHR43162:SF1">
    <property type="entry name" value="PRESTALK A DIFFERENTIATION PROTEIN A"/>
    <property type="match status" value="1"/>
</dbReference>